<dbReference type="Gene3D" id="1.20.1250.20">
    <property type="entry name" value="MFS general substrate transporter like domains"/>
    <property type="match status" value="2"/>
</dbReference>
<dbReference type="PANTHER" id="PTHR23501">
    <property type="entry name" value="MAJOR FACILITATOR SUPERFAMILY"/>
    <property type="match status" value="1"/>
</dbReference>
<proteinExistence type="inferred from homology"/>
<name>A0A9P9IXH8_9HYPO</name>
<dbReference type="PANTHER" id="PTHR23501:SF92">
    <property type="entry name" value="GLUTATHIONE EXCHANGER 1-RELATED"/>
    <property type="match status" value="1"/>
</dbReference>
<evidence type="ECO:0000313" key="11">
    <source>
        <dbReference type="EMBL" id="KAH7134585.1"/>
    </source>
</evidence>
<feature type="transmembrane region" description="Helical" evidence="10">
    <location>
        <begin position="514"/>
        <end position="532"/>
    </location>
</feature>
<feature type="compositionally biased region" description="Polar residues" evidence="9">
    <location>
        <begin position="664"/>
        <end position="673"/>
    </location>
</feature>
<dbReference type="GO" id="GO:0005886">
    <property type="term" value="C:plasma membrane"/>
    <property type="evidence" value="ECO:0007669"/>
    <property type="project" value="TreeGrafter"/>
</dbReference>
<comment type="subcellular location">
    <subcellularLocation>
        <location evidence="1">Endomembrane system</location>
        <topology evidence="1">Multi-pass membrane protein</topology>
    </subcellularLocation>
</comment>
<feature type="transmembrane region" description="Helical" evidence="10">
    <location>
        <begin position="169"/>
        <end position="188"/>
    </location>
</feature>
<evidence type="ECO:0000256" key="1">
    <source>
        <dbReference type="ARBA" id="ARBA00004127"/>
    </source>
</evidence>
<feature type="transmembrane region" description="Helical" evidence="10">
    <location>
        <begin position="288"/>
        <end position="313"/>
    </location>
</feature>
<dbReference type="EMBL" id="JAGMUU010000017">
    <property type="protein sequence ID" value="KAH7134585.1"/>
    <property type="molecule type" value="Genomic_DNA"/>
</dbReference>
<evidence type="ECO:0000256" key="8">
    <source>
        <dbReference type="ARBA" id="ARBA00023180"/>
    </source>
</evidence>
<evidence type="ECO:0000256" key="5">
    <source>
        <dbReference type="ARBA" id="ARBA00022989"/>
    </source>
</evidence>
<keyword evidence="12" id="KW-1185">Reference proteome</keyword>
<feature type="transmembrane region" description="Helical" evidence="10">
    <location>
        <begin position="200"/>
        <end position="220"/>
    </location>
</feature>
<feature type="transmembrane region" description="Helical" evidence="10">
    <location>
        <begin position="459"/>
        <end position="476"/>
    </location>
</feature>
<dbReference type="GO" id="GO:0005768">
    <property type="term" value="C:endosome"/>
    <property type="evidence" value="ECO:0007669"/>
    <property type="project" value="TreeGrafter"/>
</dbReference>
<evidence type="ECO:0000256" key="10">
    <source>
        <dbReference type="SAM" id="Phobius"/>
    </source>
</evidence>
<dbReference type="GO" id="GO:0015343">
    <property type="term" value="F:siderophore-iron transmembrane transporter activity"/>
    <property type="evidence" value="ECO:0007669"/>
    <property type="project" value="TreeGrafter"/>
</dbReference>
<keyword evidence="6" id="KW-0406">Ion transport</keyword>
<evidence type="ECO:0000256" key="9">
    <source>
        <dbReference type="SAM" id="MobiDB-lite"/>
    </source>
</evidence>
<evidence type="ECO:0000256" key="7">
    <source>
        <dbReference type="ARBA" id="ARBA00023136"/>
    </source>
</evidence>
<dbReference type="GO" id="GO:0005774">
    <property type="term" value="C:vacuolar membrane"/>
    <property type="evidence" value="ECO:0007669"/>
    <property type="project" value="TreeGrafter"/>
</dbReference>
<feature type="compositionally biased region" description="Basic and acidic residues" evidence="9">
    <location>
        <begin position="95"/>
        <end position="110"/>
    </location>
</feature>
<dbReference type="Pfam" id="PF07690">
    <property type="entry name" value="MFS_1"/>
    <property type="match status" value="1"/>
</dbReference>
<dbReference type="Proteomes" id="UP000717696">
    <property type="component" value="Unassembled WGS sequence"/>
</dbReference>
<dbReference type="FunFam" id="1.20.1250.20:FF:000197">
    <property type="entry name" value="Siderophore iron transporter 1"/>
    <property type="match status" value="1"/>
</dbReference>
<feature type="transmembrane region" description="Helical" evidence="10">
    <location>
        <begin position="131"/>
        <end position="149"/>
    </location>
</feature>
<gene>
    <name evidence="11" type="ORF">B0J13DRAFT_560699</name>
</gene>
<feature type="transmembrane region" description="Helical" evidence="10">
    <location>
        <begin position="342"/>
        <end position="368"/>
    </location>
</feature>
<comment type="caution">
    <text evidence="11">The sequence shown here is derived from an EMBL/GenBank/DDBJ whole genome shotgun (WGS) entry which is preliminary data.</text>
</comment>
<accession>A0A9P9IXH8</accession>
<feature type="transmembrane region" description="Helical" evidence="10">
    <location>
        <begin position="226"/>
        <end position="247"/>
    </location>
</feature>
<keyword evidence="8" id="KW-0325">Glycoprotein</keyword>
<dbReference type="InterPro" id="IPR036259">
    <property type="entry name" value="MFS_trans_sf"/>
</dbReference>
<feature type="region of interest" description="Disordered" evidence="9">
    <location>
        <begin position="653"/>
        <end position="673"/>
    </location>
</feature>
<feature type="transmembrane region" description="Helical" evidence="10">
    <location>
        <begin position="625"/>
        <end position="644"/>
    </location>
</feature>
<evidence type="ECO:0000313" key="12">
    <source>
        <dbReference type="Proteomes" id="UP000717696"/>
    </source>
</evidence>
<dbReference type="SUPFAM" id="SSF103473">
    <property type="entry name" value="MFS general substrate transporter"/>
    <property type="match status" value="1"/>
</dbReference>
<reference evidence="11" key="1">
    <citation type="journal article" date="2021" name="Nat. Commun.">
        <title>Genetic determinants of endophytism in the Arabidopsis root mycobiome.</title>
        <authorList>
            <person name="Mesny F."/>
            <person name="Miyauchi S."/>
            <person name="Thiergart T."/>
            <person name="Pickel B."/>
            <person name="Atanasova L."/>
            <person name="Karlsson M."/>
            <person name="Huettel B."/>
            <person name="Barry K.W."/>
            <person name="Haridas S."/>
            <person name="Chen C."/>
            <person name="Bauer D."/>
            <person name="Andreopoulos W."/>
            <person name="Pangilinan J."/>
            <person name="LaButti K."/>
            <person name="Riley R."/>
            <person name="Lipzen A."/>
            <person name="Clum A."/>
            <person name="Drula E."/>
            <person name="Henrissat B."/>
            <person name="Kohler A."/>
            <person name="Grigoriev I.V."/>
            <person name="Martin F.M."/>
            <person name="Hacquard S."/>
        </authorList>
    </citation>
    <scope>NUCLEOTIDE SEQUENCE</scope>
    <source>
        <strain evidence="11">MPI-CAGE-AT-0021</strain>
    </source>
</reference>
<keyword evidence="5 10" id="KW-1133">Transmembrane helix</keyword>
<feature type="transmembrane region" description="Helical" evidence="10">
    <location>
        <begin position="380"/>
        <end position="397"/>
    </location>
</feature>
<dbReference type="InterPro" id="IPR011701">
    <property type="entry name" value="MFS"/>
</dbReference>
<organism evidence="11 12">
    <name type="scientific">Dactylonectria estremocensis</name>
    <dbReference type="NCBI Taxonomy" id="1079267"/>
    <lineage>
        <taxon>Eukaryota</taxon>
        <taxon>Fungi</taxon>
        <taxon>Dikarya</taxon>
        <taxon>Ascomycota</taxon>
        <taxon>Pezizomycotina</taxon>
        <taxon>Sordariomycetes</taxon>
        <taxon>Hypocreomycetidae</taxon>
        <taxon>Hypocreales</taxon>
        <taxon>Nectriaceae</taxon>
        <taxon>Dactylonectria</taxon>
    </lineage>
</organism>
<keyword evidence="4 10" id="KW-0812">Transmembrane</keyword>
<feature type="transmembrane region" description="Helical" evidence="10">
    <location>
        <begin position="417"/>
        <end position="439"/>
    </location>
</feature>
<feature type="region of interest" description="Disordered" evidence="9">
    <location>
        <begin position="85"/>
        <end position="110"/>
    </location>
</feature>
<feature type="transmembrane region" description="Helical" evidence="10">
    <location>
        <begin position="259"/>
        <end position="276"/>
    </location>
</feature>
<keyword evidence="3" id="KW-0813">Transport</keyword>
<sequence length="673" mass="73699">MAQIHLIKDERAISRGAKTRDTKSLPSDLINLHSGCLFRLPFWLPHSGSPLLYQPARPLLTFSSSYRNTHTQNRRFVFTSSNMSSPVQETLGLDDPEKHRHSEPHPELKSLRDVKSPGVVRIQAISSCITPIDRIFIFFGVFLVAYAYGLDGTTRYTYQPYATASFSNHSLVSTVATLRAVIAAAAQPTSAKIADVFGRVELICLSVFFYVLGTVIESISKNVSQFAAGAIIYQIGYTMIILLVEVIVADITSTRARLFFSYIPALPFIINTWVSGDVTEAVLGATSWHWGVGMWCIIYPVCALPLIISLSLVGRRAKKEGKLDNYRSSFQQLGFQNLAVELFWLLDTIGIILLIAVFALILVPLTIAGGFQAAWNSPQVVAPLVIGFVCIPVFALWEVKAAPHPLVPFALMKDRAIWGPMGIAILLNFAWTMQGDYLYTVLIVAFNFSIKAATRVTSLYSFASVLTGTFLGLVVYKVRRLKVFIVTGTCLFLVAFGVLYHYRADPSSKGRAGVIGAQIFLGIAGGMFPYPAQAALQAYVKHENLAVMTGVYLATYNVGSALGNAVSGAIWTQVLPTTLGKNLASINETLAVSAYADPFTAALEWPMGTPERTAIVNSYQDVQRYLTITGMCLCIPLIGFSLVLRNPKLTGDQNLVEGDKRNTNENTNEQASV</sequence>
<evidence type="ECO:0000256" key="4">
    <source>
        <dbReference type="ARBA" id="ARBA00022692"/>
    </source>
</evidence>
<evidence type="ECO:0000256" key="3">
    <source>
        <dbReference type="ARBA" id="ARBA00022448"/>
    </source>
</evidence>
<protein>
    <submittedName>
        <fullName evidence="11">Major facilitator superfamily domain-containing protein</fullName>
    </submittedName>
</protein>
<comment type="similarity">
    <text evidence="2">Belongs to the major facilitator superfamily.</text>
</comment>
<dbReference type="OrthoDB" id="4088837at2759"/>
<keyword evidence="7 10" id="KW-0472">Membrane</keyword>
<evidence type="ECO:0000256" key="2">
    <source>
        <dbReference type="ARBA" id="ARBA00008335"/>
    </source>
</evidence>
<evidence type="ECO:0000256" key="6">
    <source>
        <dbReference type="ARBA" id="ARBA00023065"/>
    </source>
</evidence>
<feature type="transmembrane region" description="Helical" evidence="10">
    <location>
        <begin position="483"/>
        <end position="502"/>
    </location>
</feature>
<dbReference type="AlphaFoldDB" id="A0A9P9IXH8"/>